<keyword evidence="2" id="KW-0963">Cytoplasm</keyword>
<evidence type="ECO:0000313" key="6">
    <source>
        <dbReference type="EMBL" id="MBA4613050.1"/>
    </source>
</evidence>
<dbReference type="GO" id="GO:0005840">
    <property type="term" value="C:ribosome"/>
    <property type="evidence" value="ECO:0007669"/>
    <property type="project" value="UniProtKB-KW"/>
</dbReference>
<dbReference type="PROSITE" id="PS51186">
    <property type="entry name" value="GNAT"/>
    <property type="match status" value="1"/>
</dbReference>
<keyword evidence="4" id="KW-0012">Acyltransferase</keyword>
<keyword evidence="3 6" id="KW-0808">Transferase</keyword>
<evidence type="ECO:0000313" key="7">
    <source>
        <dbReference type="Proteomes" id="UP000559404"/>
    </source>
</evidence>
<dbReference type="EMBL" id="JACEON010000015">
    <property type="protein sequence ID" value="MBA4613050.1"/>
    <property type="molecule type" value="Genomic_DNA"/>
</dbReference>
<comment type="similarity">
    <text evidence="1">Belongs to the acetyltransferase family. RimI subfamily.</text>
</comment>
<reference evidence="6 7" key="1">
    <citation type="submission" date="2020-07" db="EMBL/GenBank/DDBJ databases">
        <authorList>
            <person name="Li M."/>
        </authorList>
    </citation>
    <scope>NUCLEOTIDE SEQUENCE [LARGE SCALE GENOMIC DNA]</scope>
    <source>
        <strain evidence="6 7">DSM 23284</strain>
    </source>
</reference>
<dbReference type="InterPro" id="IPR000182">
    <property type="entry name" value="GNAT_dom"/>
</dbReference>
<evidence type="ECO:0000256" key="3">
    <source>
        <dbReference type="ARBA" id="ARBA00022679"/>
    </source>
</evidence>
<comment type="caution">
    <text evidence="6">The sequence shown here is derived from an EMBL/GenBank/DDBJ whole genome shotgun (WGS) entry which is preliminary data.</text>
</comment>
<dbReference type="SUPFAM" id="SSF55729">
    <property type="entry name" value="Acyl-CoA N-acyltransferases (Nat)"/>
    <property type="match status" value="1"/>
</dbReference>
<evidence type="ECO:0000256" key="2">
    <source>
        <dbReference type="ARBA" id="ARBA00022490"/>
    </source>
</evidence>
<evidence type="ECO:0000256" key="4">
    <source>
        <dbReference type="ARBA" id="ARBA00023315"/>
    </source>
</evidence>
<reference evidence="6 7" key="2">
    <citation type="submission" date="2020-08" db="EMBL/GenBank/DDBJ databases">
        <title>Stappia taiwanensis sp. nov., isolated from a coastal thermal spring.</title>
        <authorList>
            <person name="Kampfer P."/>
        </authorList>
    </citation>
    <scope>NUCLEOTIDE SEQUENCE [LARGE SCALE GENOMIC DNA]</scope>
    <source>
        <strain evidence="6 7">DSM 23284</strain>
    </source>
</reference>
<keyword evidence="6" id="KW-0687">Ribonucleoprotein</keyword>
<dbReference type="GO" id="GO:0008080">
    <property type="term" value="F:N-acetyltransferase activity"/>
    <property type="evidence" value="ECO:0007669"/>
    <property type="project" value="InterPro"/>
</dbReference>
<evidence type="ECO:0000259" key="5">
    <source>
        <dbReference type="PROSITE" id="PS51186"/>
    </source>
</evidence>
<dbReference type="RefSeq" id="WP_181761246.1">
    <property type="nucleotide sequence ID" value="NZ_BMCR01000007.1"/>
</dbReference>
<dbReference type="Pfam" id="PF00583">
    <property type="entry name" value="Acetyltransf_1"/>
    <property type="match status" value="1"/>
</dbReference>
<accession>A0A838Y298</accession>
<dbReference type="CDD" id="cd04301">
    <property type="entry name" value="NAT_SF"/>
    <property type="match status" value="1"/>
</dbReference>
<keyword evidence="6" id="KW-0689">Ribosomal protein</keyword>
<keyword evidence="7" id="KW-1185">Reference proteome</keyword>
<dbReference type="NCBIfam" id="TIGR01575">
    <property type="entry name" value="rimI"/>
    <property type="match status" value="1"/>
</dbReference>
<dbReference type="PANTHER" id="PTHR43420:SF44">
    <property type="entry name" value="ACETYLTRANSFERASE YPEA"/>
    <property type="match status" value="1"/>
</dbReference>
<feature type="domain" description="N-acetyltransferase" evidence="5">
    <location>
        <begin position="11"/>
        <end position="162"/>
    </location>
</feature>
<evidence type="ECO:0000256" key="1">
    <source>
        <dbReference type="ARBA" id="ARBA00005395"/>
    </source>
</evidence>
<dbReference type="InterPro" id="IPR006464">
    <property type="entry name" value="AcTrfase_RimI/Ard1"/>
</dbReference>
<sequence>MTFWWFWAPPPVVEEATAEDLDRLAEIHARSFDGVWSSEELAALRAQTGVVILLARRANALGSRNPLGFVILRAVADEAEILTLAVDPRQRGRGIGVQLMRAAMSRLYAERTKMLFLEVDEANEPALRLYRGLGFRKVGERRGYYQAGDGGGGALVMRADLA</sequence>
<dbReference type="Gene3D" id="3.40.630.30">
    <property type="match status" value="1"/>
</dbReference>
<dbReference type="Proteomes" id="UP000559404">
    <property type="component" value="Unassembled WGS sequence"/>
</dbReference>
<dbReference type="InterPro" id="IPR050680">
    <property type="entry name" value="YpeA/RimI_acetyltransf"/>
</dbReference>
<dbReference type="AlphaFoldDB" id="A0A838Y298"/>
<protein>
    <submittedName>
        <fullName evidence="6">Ribosomal protein S18-alanine N-acetyltransferase</fullName>
    </submittedName>
</protein>
<gene>
    <name evidence="6" type="primary">rimI</name>
    <name evidence="6" type="ORF">H1W37_15420</name>
</gene>
<proteinExistence type="inferred from homology"/>
<dbReference type="InterPro" id="IPR016181">
    <property type="entry name" value="Acyl_CoA_acyltransferase"/>
</dbReference>
<dbReference type="PANTHER" id="PTHR43420">
    <property type="entry name" value="ACETYLTRANSFERASE"/>
    <property type="match status" value="1"/>
</dbReference>
<organism evidence="6 7">
    <name type="scientific">Stappia taiwanensis</name>
    <dbReference type="NCBI Taxonomy" id="992267"/>
    <lineage>
        <taxon>Bacteria</taxon>
        <taxon>Pseudomonadati</taxon>
        <taxon>Pseudomonadota</taxon>
        <taxon>Alphaproteobacteria</taxon>
        <taxon>Hyphomicrobiales</taxon>
        <taxon>Stappiaceae</taxon>
        <taxon>Stappia</taxon>
    </lineage>
</organism>
<name>A0A838Y298_9HYPH</name>